<organism evidence="1 2">
    <name type="scientific">Aspergillus pseudocaelatus</name>
    <dbReference type="NCBI Taxonomy" id="1825620"/>
    <lineage>
        <taxon>Eukaryota</taxon>
        <taxon>Fungi</taxon>
        <taxon>Dikarya</taxon>
        <taxon>Ascomycota</taxon>
        <taxon>Pezizomycotina</taxon>
        <taxon>Eurotiomycetes</taxon>
        <taxon>Eurotiomycetidae</taxon>
        <taxon>Eurotiales</taxon>
        <taxon>Aspergillaceae</taxon>
        <taxon>Aspergillus</taxon>
        <taxon>Aspergillus subgen. Circumdati</taxon>
    </lineage>
</organism>
<sequence length="51" mass="6030">MAEVQQDQQYRLLLHLFFSEKPLDINVISDSCITNQDRIYRQGRRGSCFPV</sequence>
<reference evidence="1 2" key="1">
    <citation type="submission" date="2019-04" db="EMBL/GenBank/DDBJ databases">
        <authorList>
            <consortium name="DOE Joint Genome Institute"/>
            <person name="Mondo S."/>
            <person name="Kjaerbolling I."/>
            <person name="Vesth T."/>
            <person name="Frisvad J.C."/>
            <person name="Nybo J.L."/>
            <person name="Theobald S."/>
            <person name="Kildgaard S."/>
            <person name="Isbrandt T."/>
            <person name="Kuo A."/>
            <person name="Sato A."/>
            <person name="Lyhne E.K."/>
            <person name="Kogle M.E."/>
            <person name="Wiebenga A."/>
            <person name="Kun R.S."/>
            <person name="Lubbers R.J."/>
            <person name="Makela M.R."/>
            <person name="Barry K."/>
            <person name="Chovatia M."/>
            <person name="Clum A."/>
            <person name="Daum C."/>
            <person name="Haridas S."/>
            <person name="He G."/>
            <person name="LaButti K."/>
            <person name="Lipzen A."/>
            <person name="Riley R."/>
            <person name="Salamov A."/>
            <person name="Simmons B.A."/>
            <person name="Magnuson J.K."/>
            <person name="Henrissat B."/>
            <person name="Mortensen U.H."/>
            <person name="Larsen T.O."/>
            <person name="Devries R.P."/>
            <person name="Grigoriev I.V."/>
            <person name="Machida M."/>
            <person name="Baker S.E."/>
            <person name="Andersen M.R."/>
            <person name="Cantor M.N."/>
            <person name="Hua S.X."/>
        </authorList>
    </citation>
    <scope>NUCLEOTIDE SEQUENCE [LARGE SCALE GENOMIC DNA]</scope>
    <source>
        <strain evidence="1 2">CBS 117616</strain>
    </source>
</reference>
<proteinExistence type="predicted"/>
<dbReference type="EMBL" id="ML735968">
    <property type="protein sequence ID" value="KAE8410296.1"/>
    <property type="molecule type" value="Genomic_DNA"/>
</dbReference>
<accession>A0ABQ6W4L0</accession>
<evidence type="ECO:0000313" key="2">
    <source>
        <dbReference type="Proteomes" id="UP000325395"/>
    </source>
</evidence>
<evidence type="ECO:0000313" key="1">
    <source>
        <dbReference type="EMBL" id="KAE8410296.1"/>
    </source>
</evidence>
<dbReference type="Proteomes" id="UP000325395">
    <property type="component" value="Unassembled WGS sequence"/>
</dbReference>
<gene>
    <name evidence="1" type="ORF">BDV36DRAFT_278304</name>
</gene>
<name>A0ABQ6W4L0_9EURO</name>
<protein>
    <submittedName>
        <fullName evidence="1">Uncharacterized protein</fullName>
    </submittedName>
</protein>
<keyword evidence="2" id="KW-1185">Reference proteome</keyword>